<dbReference type="PANTHER" id="PTHR11241">
    <property type="entry name" value="DEOXYURIDINE 5'-TRIPHOSPHATE NUCLEOTIDOHYDROLASE"/>
    <property type="match status" value="1"/>
</dbReference>
<dbReference type="AlphaFoldDB" id="C8VXR9"/>
<dbReference type="GO" id="GO:0006226">
    <property type="term" value="P:dUMP biosynthetic process"/>
    <property type="evidence" value="ECO:0007669"/>
    <property type="project" value="InterPro"/>
</dbReference>
<dbReference type="EMBL" id="CP001720">
    <property type="protein sequence ID" value="ACV62725.1"/>
    <property type="molecule type" value="Genomic_DNA"/>
</dbReference>
<evidence type="ECO:0000259" key="6">
    <source>
        <dbReference type="Pfam" id="PF00692"/>
    </source>
</evidence>
<dbReference type="eggNOG" id="COG0756">
    <property type="taxonomic scope" value="Bacteria"/>
</dbReference>
<name>C8VXR9_DESAS</name>
<protein>
    <recommendedName>
        <fullName evidence="2">dUTP diphosphatase</fullName>
        <ecNumber evidence="2">3.6.1.23</ecNumber>
    </recommendedName>
</protein>
<reference evidence="7 8" key="1">
    <citation type="journal article" date="2009" name="Stand. Genomic Sci.">
        <title>Complete genome sequence of Desulfotomaculum acetoxidans type strain (5575).</title>
        <authorList>
            <person name="Spring S."/>
            <person name="Lapidus A."/>
            <person name="Schroder M."/>
            <person name="Gleim D."/>
            <person name="Sims D."/>
            <person name="Meincke L."/>
            <person name="Glavina Del Rio T."/>
            <person name="Tice H."/>
            <person name="Copeland A."/>
            <person name="Cheng J.F."/>
            <person name="Lucas S."/>
            <person name="Chen F."/>
            <person name="Nolan M."/>
            <person name="Bruce D."/>
            <person name="Goodwin L."/>
            <person name="Pitluck S."/>
            <person name="Ivanova N."/>
            <person name="Mavromatis K."/>
            <person name="Mikhailova N."/>
            <person name="Pati A."/>
            <person name="Chen A."/>
            <person name="Palaniappan K."/>
            <person name="Land M."/>
            <person name="Hauser L."/>
            <person name="Chang Y.J."/>
            <person name="Jeffries C.D."/>
            <person name="Chain P."/>
            <person name="Saunders E."/>
            <person name="Brettin T."/>
            <person name="Detter J.C."/>
            <person name="Goker M."/>
            <person name="Bristow J."/>
            <person name="Eisen J.A."/>
            <person name="Markowitz V."/>
            <person name="Hugenholtz P."/>
            <person name="Kyrpides N.C."/>
            <person name="Klenk H.P."/>
            <person name="Han C."/>
        </authorList>
    </citation>
    <scope>NUCLEOTIDE SEQUENCE [LARGE SCALE GENOMIC DNA]</scope>
    <source>
        <strain evidence="8">ATCC 49208 / DSM 771 / VKM B-1644</strain>
    </source>
</reference>
<dbReference type="GO" id="GO:0046081">
    <property type="term" value="P:dUTP catabolic process"/>
    <property type="evidence" value="ECO:0007669"/>
    <property type="project" value="InterPro"/>
</dbReference>
<dbReference type="InterPro" id="IPR033704">
    <property type="entry name" value="dUTPase_trimeric"/>
</dbReference>
<dbReference type="Proteomes" id="UP000002217">
    <property type="component" value="Chromosome"/>
</dbReference>
<dbReference type="PANTHER" id="PTHR11241:SF0">
    <property type="entry name" value="DEOXYURIDINE 5'-TRIPHOSPHATE NUCLEOTIDOHYDROLASE"/>
    <property type="match status" value="1"/>
</dbReference>
<evidence type="ECO:0000256" key="4">
    <source>
        <dbReference type="ARBA" id="ARBA00023080"/>
    </source>
</evidence>
<dbReference type="KEGG" id="dae:Dtox_1879"/>
<dbReference type="InterPro" id="IPR008181">
    <property type="entry name" value="dUTPase"/>
</dbReference>
<comment type="similarity">
    <text evidence="1">Belongs to the dUTPase family.</text>
</comment>
<dbReference type="EC" id="3.6.1.23" evidence="2"/>
<dbReference type="InterPro" id="IPR036157">
    <property type="entry name" value="dUTPase-like_sf"/>
</dbReference>
<dbReference type="InterPro" id="IPR029054">
    <property type="entry name" value="dUTPase-like"/>
</dbReference>
<keyword evidence="4" id="KW-0546">Nucleotide metabolism</keyword>
<gene>
    <name evidence="7" type="ordered locus">Dtox_1879</name>
</gene>
<dbReference type="Gene3D" id="2.70.40.10">
    <property type="match status" value="1"/>
</dbReference>
<organism evidence="7 8">
    <name type="scientific">Desulfofarcimen acetoxidans (strain ATCC 49208 / DSM 771 / KCTC 5769 / VKM B-1644 / 5575)</name>
    <name type="common">Desulfotomaculum acetoxidans</name>
    <dbReference type="NCBI Taxonomy" id="485916"/>
    <lineage>
        <taxon>Bacteria</taxon>
        <taxon>Bacillati</taxon>
        <taxon>Bacillota</taxon>
        <taxon>Clostridia</taxon>
        <taxon>Eubacteriales</taxon>
        <taxon>Peptococcaceae</taxon>
        <taxon>Desulfofarcimen</taxon>
    </lineage>
</organism>
<evidence type="ECO:0000313" key="8">
    <source>
        <dbReference type="Proteomes" id="UP000002217"/>
    </source>
</evidence>
<evidence type="ECO:0000313" key="7">
    <source>
        <dbReference type="EMBL" id="ACV62725.1"/>
    </source>
</evidence>
<evidence type="ECO:0000256" key="5">
    <source>
        <dbReference type="ARBA" id="ARBA00047686"/>
    </source>
</evidence>
<dbReference type="SUPFAM" id="SSF51283">
    <property type="entry name" value="dUTPase-like"/>
    <property type="match status" value="1"/>
</dbReference>
<proteinExistence type="inferred from homology"/>
<dbReference type="GO" id="GO:0004170">
    <property type="term" value="F:dUTP diphosphatase activity"/>
    <property type="evidence" value="ECO:0007669"/>
    <property type="project" value="UniProtKB-EC"/>
</dbReference>
<comment type="catalytic activity">
    <reaction evidence="5">
        <text>dUTP + H2O = dUMP + diphosphate + H(+)</text>
        <dbReference type="Rhea" id="RHEA:10248"/>
        <dbReference type="ChEBI" id="CHEBI:15377"/>
        <dbReference type="ChEBI" id="CHEBI:15378"/>
        <dbReference type="ChEBI" id="CHEBI:33019"/>
        <dbReference type="ChEBI" id="CHEBI:61555"/>
        <dbReference type="ChEBI" id="CHEBI:246422"/>
        <dbReference type="EC" id="3.6.1.23"/>
    </reaction>
</comment>
<sequence length="170" mass="18683">MMENTSSNFVTLVFVKKLHQDAIIPVRQTELSSGLDLYAVDVASCEYPNMPYDDTFTFYELEPGERVLVKTGLALQMPEGMEAQIRPRSGMALKRGVTVGNSPGTIDRDFTSDIGVILVNHGDEVYLIRKGDRIAQLVFQNVLHDVELVEAETLDKTGRGEGAFGSTGQA</sequence>
<feature type="domain" description="dUTPase-like" evidence="6">
    <location>
        <begin position="59"/>
        <end position="168"/>
    </location>
</feature>
<evidence type="ECO:0000256" key="2">
    <source>
        <dbReference type="ARBA" id="ARBA00012379"/>
    </source>
</evidence>
<keyword evidence="3 7" id="KW-0378">Hydrolase</keyword>
<accession>C8VXR9</accession>
<keyword evidence="8" id="KW-1185">Reference proteome</keyword>
<evidence type="ECO:0000256" key="1">
    <source>
        <dbReference type="ARBA" id="ARBA00006581"/>
    </source>
</evidence>
<dbReference type="NCBIfam" id="NF001862">
    <property type="entry name" value="PRK00601.1"/>
    <property type="match status" value="1"/>
</dbReference>
<dbReference type="CDD" id="cd07557">
    <property type="entry name" value="trimeric_dUTPase"/>
    <property type="match status" value="1"/>
</dbReference>
<dbReference type="GO" id="GO:0000287">
    <property type="term" value="F:magnesium ion binding"/>
    <property type="evidence" value="ECO:0007669"/>
    <property type="project" value="InterPro"/>
</dbReference>
<dbReference type="NCBIfam" id="TIGR00576">
    <property type="entry name" value="dut"/>
    <property type="match status" value="1"/>
</dbReference>
<dbReference type="HOGENOM" id="CLU_068508_1_2_9"/>
<dbReference type="Pfam" id="PF00692">
    <property type="entry name" value="dUTPase"/>
    <property type="match status" value="1"/>
</dbReference>
<evidence type="ECO:0000256" key="3">
    <source>
        <dbReference type="ARBA" id="ARBA00022801"/>
    </source>
</evidence>
<dbReference type="STRING" id="485916.Dtox_1879"/>